<dbReference type="EMBL" id="JZWI01000060">
    <property type="protein sequence ID" value="KLN52229.1"/>
    <property type="molecule type" value="Genomic_DNA"/>
</dbReference>
<dbReference type="InterPro" id="IPR018683">
    <property type="entry name" value="DUF2169"/>
</dbReference>
<sequence length="845" mass="92850">MRTVKPFRLGSLTRPYKHRGQCQLGIATLAMVSMEESSQRLLPESALWKLFAQAAGPSAMLDAAVPKLGGEFLVSGLAFPRDGSDRTHSAVSVNLAGREKRLSIFGDRYWMSGSASRPLPFDAMPIDAAHAFGGAADTRNPQGKGLEPVDVNGLRLVPLPNIETPGRQVAKPGDRPEPAGFGPVDIMDPSRARRAGTYDDHWREFDFPGFAEDVDWHYFNIAPGDQWLDVLAADAPFELVGLHSSRPVIRGRLPDLHARCFVRRRGSEALDEVAMRLTTVWFIPHLERLILVYHGAADIAYDDGGDVTDLMHAIERNGEPRPAAHYAEVLRLRTAPRTGGLAMLRESDLVPAGLYVDEPEWGLAANPKRSPQLEEARLRHQAEMAHLDEKLGPYKADADTPAAARRPPRLPETFDQLHDFYLAHKADAELGPDGSKTSLIKRSRELRDALSKVKQAGHMPGSRLEGGPPRIDPPPPEAQALYAGGRPAPDMQSLAMSGYLQTAHLRAAVPRQANGKREQVLEAIRAGTSLGKADLTGADLSQLTLTDLDFEGAQLEGADFTGATVTGCRFRNTVLSRARFAAATMARCHFDGANLGKSELSDLEATECTFEGAIFEQSRWNRARFKDCRFAHGRWRSLRADDVEFTGTSFVNCTFMQASMRAMRWHSCKLERTAFVEADFEQCAFESCELAPVLFRMLRKCAPTRFSQSRLHQSFFSPECGFAGSRFDGCQVSETSLRGLDLSGADFGDAVLDGLDFSEARLMRCSFDRASAQEALFIRADLSGANLRAANLAQAIFKSARLNDACFDGASLYQSDLSMVEANAGTSFDQALTTWMNTKPVFRAK</sequence>
<dbReference type="PANTHER" id="PTHR14136">
    <property type="entry name" value="BTB_POZ DOMAIN-CONTAINING PROTEIN KCTD9"/>
    <property type="match status" value="1"/>
</dbReference>
<dbReference type="Proteomes" id="UP000035170">
    <property type="component" value="Unassembled WGS sequence"/>
</dbReference>
<evidence type="ECO:0000259" key="2">
    <source>
        <dbReference type="Pfam" id="PF09937"/>
    </source>
</evidence>
<feature type="domain" description="DUF2169" evidence="2">
    <location>
        <begin position="21"/>
        <end position="294"/>
    </location>
</feature>
<dbReference type="SUPFAM" id="SSF141571">
    <property type="entry name" value="Pentapeptide repeat-like"/>
    <property type="match status" value="2"/>
</dbReference>
<reference evidence="3 4" key="1">
    <citation type="submission" date="2015-03" db="EMBL/GenBank/DDBJ databases">
        <title>Genome sequence of Variovorax paradoxus TBEA6.</title>
        <authorList>
            <person name="Poehlein A."/>
            <person name="Schuldes J."/>
            <person name="Wuebbeler J.H."/>
            <person name="Hiessl S."/>
            <person name="Steinbuechel A."/>
            <person name="Daniel R."/>
        </authorList>
    </citation>
    <scope>NUCLEOTIDE SEQUENCE [LARGE SCALE GENOMIC DNA]</scope>
    <source>
        <strain evidence="3 4">TBEA6</strain>
    </source>
</reference>
<proteinExistence type="predicted"/>
<accession>A0A0H2LPM5</accession>
<keyword evidence="4" id="KW-1185">Reference proteome</keyword>
<dbReference type="PANTHER" id="PTHR14136:SF17">
    <property type="entry name" value="BTB_POZ DOMAIN-CONTAINING PROTEIN KCTD9"/>
    <property type="match status" value="1"/>
</dbReference>
<organism evidence="3 4">
    <name type="scientific">Variovorax paradoxus</name>
    <dbReference type="NCBI Taxonomy" id="34073"/>
    <lineage>
        <taxon>Bacteria</taxon>
        <taxon>Pseudomonadati</taxon>
        <taxon>Pseudomonadota</taxon>
        <taxon>Betaproteobacteria</taxon>
        <taxon>Burkholderiales</taxon>
        <taxon>Comamonadaceae</taxon>
        <taxon>Variovorax</taxon>
    </lineage>
</organism>
<dbReference type="InterPro" id="IPR051082">
    <property type="entry name" value="Pentapeptide-BTB/POZ_domain"/>
</dbReference>
<dbReference type="Pfam" id="PF00805">
    <property type="entry name" value="Pentapeptide"/>
    <property type="match status" value="4"/>
</dbReference>
<dbReference type="Gene3D" id="2.160.20.80">
    <property type="entry name" value="E3 ubiquitin-protein ligase SopA"/>
    <property type="match status" value="3"/>
</dbReference>
<gene>
    <name evidence="3" type="primary">pipB24</name>
    <name evidence="3" type="ORF">VPARA_66630</name>
</gene>
<evidence type="ECO:0000256" key="1">
    <source>
        <dbReference type="SAM" id="MobiDB-lite"/>
    </source>
</evidence>
<name>A0A0H2LPM5_VARPD</name>
<protein>
    <submittedName>
        <fullName evidence="3">Secreted effector protein pipB2</fullName>
    </submittedName>
</protein>
<comment type="caution">
    <text evidence="3">The sequence shown here is derived from an EMBL/GenBank/DDBJ whole genome shotgun (WGS) entry which is preliminary data.</text>
</comment>
<evidence type="ECO:0000313" key="4">
    <source>
        <dbReference type="Proteomes" id="UP000035170"/>
    </source>
</evidence>
<dbReference type="AlphaFoldDB" id="A0A0H2LPM5"/>
<dbReference type="InterPro" id="IPR001646">
    <property type="entry name" value="5peptide_repeat"/>
</dbReference>
<dbReference type="Pfam" id="PF13599">
    <property type="entry name" value="Pentapeptide_4"/>
    <property type="match status" value="1"/>
</dbReference>
<dbReference type="RefSeq" id="WP_047787644.1">
    <property type="nucleotide sequence ID" value="NZ_JZWI01000060.1"/>
</dbReference>
<dbReference type="PATRIC" id="fig|34073.19.peg.6868"/>
<dbReference type="Pfam" id="PF09937">
    <property type="entry name" value="DUF2169"/>
    <property type="match status" value="1"/>
</dbReference>
<feature type="region of interest" description="Disordered" evidence="1">
    <location>
        <begin position="163"/>
        <end position="188"/>
    </location>
</feature>
<evidence type="ECO:0000313" key="3">
    <source>
        <dbReference type="EMBL" id="KLN52229.1"/>
    </source>
</evidence>